<proteinExistence type="predicted"/>
<accession>A0ABV6NEZ7</accession>
<organism evidence="1 2">
    <name type="scientific">Halalkalibacter alkalisediminis</name>
    <dbReference type="NCBI Taxonomy" id="935616"/>
    <lineage>
        <taxon>Bacteria</taxon>
        <taxon>Bacillati</taxon>
        <taxon>Bacillota</taxon>
        <taxon>Bacilli</taxon>
        <taxon>Bacillales</taxon>
        <taxon>Bacillaceae</taxon>
        <taxon>Halalkalibacter</taxon>
    </lineage>
</organism>
<gene>
    <name evidence="1" type="ORF">ACFFH4_09615</name>
</gene>
<sequence length="74" mass="8089">MEIGRSTGAEFFGGMDVGFGLSGHGIPYFDEMDLFGEVGGHQFRYLLKKRGNREHIRGNNGPDVRKGLKVAGFG</sequence>
<name>A0ABV6NEZ7_9BACI</name>
<protein>
    <submittedName>
        <fullName evidence="1">Uncharacterized protein</fullName>
    </submittedName>
</protein>
<dbReference type="EMBL" id="JBHLTR010000013">
    <property type="protein sequence ID" value="MFC0559303.1"/>
    <property type="molecule type" value="Genomic_DNA"/>
</dbReference>
<dbReference type="Proteomes" id="UP001589833">
    <property type="component" value="Unassembled WGS sequence"/>
</dbReference>
<evidence type="ECO:0000313" key="1">
    <source>
        <dbReference type="EMBL" id="MFC0559303.1"/>
    </source>
</evidence>
<reference evidence="1 2" key="1">
    <citation type="submission" date="2024-09" db="EMBL/GenBank/DDBJ databases">
        <authorList>
            <person name="Sun Q."/>
            <person name="Mori K."/>
        </authorList>
    </citation>
    <scope>NUCLEOTIDE SEQUENCE [LARGE SCALE GENOMIC DNA]</scope>
    <source>
        <strain evidence="1 2">NCAIM B.02301</strain>
    </source>
</reference>
<keyword evidence="2" id="KW-1185">Reference proteome</keyword>
<comment type="caution">
    <text evidence="1">The sequence shown here is derived from an EMBL/GenBank/DDBJ whole genome shotgun (WGS) entry which is preliminary data.</text>
</comment>
<dbReference type="RefSeq" id="WP_273841863.1">
    <property type="nucleotide sequence ID" value="NZ_JAQQWT010000004.1"/>
</dbReference>
<evidence type="ECO:0000313" key="2">
    <source>
        <dbReference type="Proteomes" id="UP001589833"/>
    </source>
</evidence>